<dbReference type="InterPro" id="IPR043128">
    <property type="entry name" value="Rev_trsase/Diguanyl_cyclase"/>
</dbReference>
<feature type="domain" description="Integrase catalytic" evidence="13">
    <location>
        <begin position="1490"/>
        <end position="1653"/>
    </location>
</feature>
<accession>A0A2S5B1I6</accession>
<evidence type="ECO:0000256" key="10">
    <source>
        <dbReference type="SAM" id="MobiDB-lite"/>
    </source>
</evidence>
<dbReference type="SUPFAM" id="SSF56672">
    <property type="entry name" value="DNA/RNA polymerases"/>
    <property type="match status" value="1"/>
</dbReference>
<dbReference type="InterPro" id="IPR050951">
    <property type="entry name" value="Retrovirus_Pol_polyprotein"/>
</dbReference>
<evidence type="ECO:0000256" key="7">
    <source>
        <dbReference type="ARBA" id="ARBA00022884"/>
    </source>
</evidence>
<evidence type="ECO:0000313" key="14">
    <source>
        <dbReference type="EMBL" id="POY70658.1"/>
    </source>
</evidence>
<feature type="domain" description="Chromo" evidence="11">
    <location>
        <begin position="1786"/>
        <end position="1846"/>
    </location>
</feature>
<dbReference type="Gene3D" id="3.10.10.10">
    <property type="entry name" value="HIV Type 1 Reverse Transcriptase, subunit A, domain 1"/>
    <property type="match status" value="1"/>
</dbReference>
<keyword evidence="7" id="KW-0694">RNA-binding</keyword>
<feature type="region of interest" description="Disordered" evidence="10">
    <location>
        <begin position="43"/>
        <end position="66"/>
    </location>
</feature>
<dbReference type="Pfam" id="PF17921">
    <property type="entry name" value="Integrase_H2C2"/>
    <property type="match status" value="1"/>
</dbReference>
<evidence type="ECO:0000256" key="6">
    <source>
        <dbReference type="ARBA" id="ARBA00022801"/>
    </source>
</evidence>
<feature type="compositionally biased region" description="Low complexity" evidence="10">
    <location>
        <begin position="365"/>
        <end position="397"/>
    </location>
</feature>
<dbReference type="Gene3D" id="2.40.70.10">
    <property type="entry name" value="Acid Proteases"/>
    <property type="match status" value="1"/>
</dbReference>
<dbReference type="GO" id="GO:0006338">
    <property type="term" value="P:chromatin remodeling"/>
    <property type="evidence" value="ECO:0007669"/>
    <property type="project" value="UniProtKB-ARBA"/>
</dbReference>
<feature type="compositionally biased region" description="Polar residues" evidence="10">
    <location>
        <begin position="571"/>
        <end position="582"/>
    </location>
</feature>
<evidence type="ECO:0000256" key="9">
    <source>
        <dbReference type="SAM" id="Coils"/>
    </source>
</evidence>
<feature type="region of interest" description="Disordered" evidence="10">
    <location>
        <begin position="470"/>
        <end position="523"/>
    </location>
</feature>
<sequence length="1846" mass="202924">MATQSDAGDPPVPAILPTPTGSVSPVDVWRGVHLGAAPVETVPPAVHRAPPSAGSVASSASSVRRRHEAEQRLAAVAAERRRRVKEEEQRDRIKMEEELRMADLRSEVGAPRPIPQGSAAAEQKDVVRQRLVDLEKEAESLRRIIGEPAEFPLAFDTLSPSPANTPVSVDMAGIFGHAKLKIDKPKAWGGSFDHLAREGFIRSATNYFHSVGISPATLVDSAVLGVVRGLFSPDTPKSGGVSPQRWYDSQMDRGKFRCLADVFAAMRGHWLDRGALKAQEFGALIDSLADECFDRSYSDETRRDRFVMGLRPEIRDFYDVQLAIWQDAHAGLEPSFAKTVELAARSDSLSVRAAILPAAKSTSASSLKHSSGTKASYLQAPTSSTTTTGSSPATAASRSDDWYRQASEFQARHPMAQKATWHVTKSDPLPTQVKCWNCGKDGFHRSTACPNPRVDLRRVIVAAIAALGGSIDTGGQDGLDPRMTDSEESVSEDQPTSITGSGKDDDATVPQPEASGPGRFGVHSEEVGELAPDFGLLASAGAGRAPSIASSDNSNRDLPIQAAVTTVATESMQCSSFPSSTAPLPEPSTSPARKRKKKPTRRPPSSLPPAPPVVAPQPLTLPVRFGDGAFESSALVDSGAQAEVLSPSLVHRLQLQVRRLDAPVHASLASGSEGVRLALFAVTDLRIDDRLFSQRSFFVAPLPDGIDAILGTPFMKDSGYAVSATSLFVAPTGPSSDVYDFETKSFCAQPDDNLCALGFTDRKMNNAEFEDFLICSLSAGVDPEEFDPLFERIGFEPRNPLLDIEDDDPSSSDLSEDEAKELLDHLLAEFSDVFVDELPKLPPFRPINHAIQLYDKLKKVKPYTIRMPDRYSAQWTAQLRKFIELGFWSPAALDSACSMFAVPKHDRTQARFVVNLKPRNDNTVPLGSPIPDMVQVRHRLARAPFRSKLDFKNAYEQVRLEPGSVPLSGFITPSGTYVSRVMQQGDRNAPETMHRVCNMMFERAIGRFLDVFYDDVFVFSNTRRAHLRYLEIIFGTLRHFKFYLSRSKVEFLSARLEVLGVIVTDAGLDVVPEKWEAIKRWPRPKCPKDVLRFMGTIRWMGDHLPRISEIAAPLSRLTGKVDWEWTPACEFAFELLNSLVPQTLSPLNLDKVDSGEERIFLVTDASQFGCGGWVGQGPDLETARPARFFSTKFNRAQHVYTTTDQELLGVLNGCRKMHEHLIGSHFTVVCDHEPLKTYWSQPPKQDRRRERLWETLSEYDFDWLFTPGKTNVLADSLSRLAELVDSEKIDLPDTLEPTPASDDPAPFPTEPAQGKMVLASMIAALAPGSKAKSFHLAAITASPPARASLTSFSLEFTDALVASTSTDALCKTILDDPSHYPDFAIQDRLVYFRDSAADAWRLVVPVGKVPPTALAADDARPPTFREFVIAQSHVTVGHLGHRKTAGLVRRQFYWPTLSKDVNDYTRACEPCARSKARTQKPYGLTHALDVPSMPWRQVGMDFMVGLPPVQFAGETVDAILTVTDYLSKMVVLIALPSTADAQAVATRFFRSVVARFGLPTAVVSDRDPKFTSSFWTTLYRLAGVKLKILTSAHPQTDGRAEVTNKTVGQILRTICEDDPSGWADALAVSEMACNIAEPASTGLSPYEVVHGYVPSLLPFALDDPLDSHDGSALAFAHRARENAARAFDAIVGARVAMVRYENCHRRAEVDVFNFIPRFVGPFAVLSADPTTSTYTIDLPPHLALHPRIHASKLRPHFPADKSRFPSLAFSNPPPVVGATDSPDAQWEVEKVVGDKTVRGRVKYKVRWVGYSAASDEWLDGDELRRDAPEVVGDYERAKLDRRRDRP</sequence>
<dbReference type="CDD" id="cd01647">
    <property type="entry name" value="RT_LTR"/>
    <property type="match status" value="1"/>
</dbReference>
<dbReference type="GO" id="GO:0005634">
    <property type="term" value="C:nucleus"/>
    <property type="evidence" value="ECO:0007669"/>
    <property type="project" value="UniProtKB-ARBA"/>
</dbReference>
<evidence type="ECO:0000256" key="4">
    <source>
        <dbReference type="ARBA" id="ARBA00022722"/>
    </source>
</evidence>
<keyword evidence="9" id="KW-0175">Coiled coil</keyword>
<dbReference type="InterPro" id="IPR012337">
    <property type="entry name" value="RNaseH-like_sf"/>
</dbReference>
<evidence type="ECO:0000256" key="5">
    <source>
        <dbReference type="ARBA" id="ARBA00022759"/>
    </source>
</evidence>
<dbReference type="InterPro" id="IPR041373">
    <property type="entry name" value="RT_RNaseH"/>
</dbReference>
<feature type="compositionally biased region" description="Low complexity" evidence="10">
    <location>
        <begin position="48"/>
        <end position="62"/>
    </location>
</feature>
<dbReference type="SMART" id="SM00298">
    <property type="entry name" value="CHROMO"/>
    <property type="match status" value="1"/>
</dbReference>
<dbReference type="Gene3D" id="3.30.420.10">
    <property type="entry name" value="Ribonuclease H-like superfamily/Ribonuclease H"/>
    <property type="match status" value="1"/>
</dbReference>
<dbReference type="PANTHER" id="PTHR37984">
    <property type="entry name" value="PROTEIN CBG26694"/>
    <property type="match status" value="1"/>
</dbReference>
<organism evidence="14 15">
    <name type="scientific">Rhodotorula taiwanensis</name>
    <dbReference type="NCBI Taxonomy" id="741276"/>
    <lineage>
        <taxon>Eukaryota</taxon>
        <taxon>Fungi</taxon>
        <taxon>Dikarya</taxon>
        <taxon>Basidiomycota</taxon>
        <taxon>Pucciniomycotina</taxon>
        <taxon>Microbotryomycetes</taxon>
        <taxon>Sporidiobolales</taxon>
        <taxon>Sporidiobolaceae</taxon>
        <taxon>Rhodotorula</taxon>
    </lineage>
</organism>
<dbReference type="Pfam" id="PF00385">
    <property type="entry name" value="Chromo"/>
    <property type="match status" value="1"/>
</dbReference>
<dbReference type="CDD" id="cd00024">
    <property type="entry name" value="CD_CSD"/>
    <property type="match status" value="1"/>
</dbReference>
<dbReference type="PROSITE" id="PS50994">
    <property type="entry name" value="INTEGRASE"/>
    <property type="match status" value="1"/>
</dbReference>
<dbReference type="GO" id="GO:0015074">
    <property type="term" value="P:DNA integration"/>
    <property type="evidence" value="ECO:0007669"/>
    <property type="project" value="InterPro"/>
</dbReference>
<dbReference type="Gene3D" id="2.40.50.40">
    <property type="match status" value="1"/>
</dbReference>
<dbReference type="InterPro" id="IPR000953">
    <property type="entry name" value="Chromo/chromo_shadow_dom"/>
</dbReference>
<dbReference type="PROSITE" id="PS50878">
    <property type="entry name" value="RT_POL"/>
    <property type="match status" value="1"/>
</dbReference>
<keyword evidence="5" id="KW-0255">Endonuclease</keyword>
<dbReference type="Pfam" id="PF17917">
    <property type="entry name" value="RT_RNaseH"/>
    <property type="match status" value="1"/>
</dbReference>
<feature type="compositionally biased region" description="Pro residues" evidence="10">
    <location>
        <begin position="605"/>
        <end position="615"/>
    </location>
</feature>
<dbReference type="InterPro" id="IPR021109">
    <property type="entry name" value="Peptidase_aspartic_dom_sf"/>
</dbReference>
<dbReference type="InterPro" id="IPR023780">
    <property type="entry name" value="Chromo_domain"/>
</dbReference>
<keyword evidence="6" id="KW-0378">Hydrolase</keyword>
<evidence type="ECO:0000259" key="12">
    <source>
        <dbReference type="PROSITE" id="PS50878"/>
    </source>
</evidence>
<keyword evidence="4" id="KW-0540">Nuclease</keyword>
<dbReference type="InterPro" id="IPR016197">
    <property type="entry name" value="Chromo-like_dom_sf"/>
</dbReference>
<dbReference type="EC" id="2.7.7.49" evidence="1"/>
<comment type="caution">
    <text evidence="14">The sequence shown here is derived from an EMBL/GenBank/DDBJ whole genome shotgun (WGS) entry which is preliminary data.</text>
</comment>
<dbReference type="InterPro" id="IPR000477">
    <property type="entry name" value="RT_dom"/>
</dbReference>
<reference evidence="14 15" key="1">
    <citation type="journal article" date="2018" name="Front. Microbiol.">
        <title>Prospects for Fungal Bioremediation of Acidic Radioactive Waste Sites: Characterization and Genome Sequence of Rhodotorula taiwanensis MD1149.</title>
        <authorList>
            <person name="Tkavc R."/>
            <person name="Matrosova V.Y."/>
            <person name="Grichenko O.E."/>
            <person name="Gostincar C."/>
            <person name="Volpe R.P."/>
            <person name="Klimenkova P."/>
            <person name="Gaidamakova E.K."/>
            <person name="Zhou C.E."/>
            <person name="Stewart B.J."/>
            <person name="Lyman M.G."/>
            <person name="Malfatti S.A."/>
            <person name="Rubinfeld B."/>
            <person name="Courtot M."/>
            <person name="Singh J."/>
            <person name="Dalgard C.L."/>
            <person name="Hamilton T."/>
            <person name="Frey K.G."/>
            <person name="Gunde-Cimerman N."/>
            <person name="Dugan L."/>
            <person name="Daly M.J."/>
        </authorList>
    </citation>
    <scope>NUCLEOTIDE SEQUENCE [LARGE SCALE GENOMIC DNA]</scope>
    <source>
        <strain evidence="14 15">MD1149</strain>
    </source>
</reference>
<keyword evidence="2" id="KW-0808">Transferase</keyword>
<dbReference type="CDD" id="cd00303">
    <property type="entry name" value="retropepsin_like"/>
    <property type="match status" value="1"/>
</dbReference>
<dbReference type="Pfam" id="PF00078">
    <property type="entry name" value="RVT_1"/>
    <property type="match status" value="1"/>
</dbReference>
<dbReference type="InterPro" id="IPR036397">
    <property type="entry name" value="RNaseH_sf"/>
</dbReference>
<dbReference type="SUPFAM" id="SSF53098">
    <property type="entry name" value="Ribonuclease H-like"/>
    <property type="match status" value="1"/>
</dbReference>
<dbReference type="OrthoDB" id="3158924at2759"/>
<evidence type="ECO:0000259" key="13">
    <source>
        <dbReference type="PROSITE" id="PS50994"/>
    </source>
</evidence>
<dbReference type="PANTHER" id="PTHR37984:SF5">
    <property type="entry name" value="PROTEIN NYNRIN-LIKE"/>
    <property type="match status" value="1"/>
</dbReference>
<keyword evidence="8" id="KW-0695">RNA-directed DNA polymerase</keyword>
<dbReference type="InterPro" id="IPR043502">
    <property type="entry name" value="DNA/RNA_pol_sf"/>
</dbReference>
<feature type="compositionally biased region" description="Basic residues" evidence="10">
    <location>
        <begin position="592"/>
        <end position="601"/>
    </location>
</feature>
<evidence type="ECO:0000313" key="15">
    <source>
        <dbReference type="Proteomes" id="UP000237144"/>
    </source>
</evidence>
<dbReference type="GO" id="GO:0003723">
    <property type="term" value="F:RNA binding"/>
    <property type="evidence" value="ECO:0007669"/>
    <property type="project" value="UniProtKB-KW"/>
</dbReference>
<dbReference type="InterPro" id="IPR001584">
    <property type="entry name" value="Integrase_cat-core"/>
</dbReference>
<feature type="domain" description="Reverse transcriptase" evidence="12">
    <location>
        <begin position="883"/>
        <end position="1063"/>
    </location>
</feature>
<dbReference type="GO" id="GO:0016787">
    <property type="term" value="F:hydrolase activity"/>
    <property type="evidence" value="ECO:0007669"/>
    <property type="project" value="UniProtKB-KW"/>
</dbReference>
<evidence type="ECO:0000256" key="2">
    <source>
        <dbReference type="ARBA" id="ARBA00022679"/>
    </source>
</evidence>
<feature type="region of interest" description="Disordered" evidence="10">
    <location>
        <begin position="1"/>
        <end position="23"/>
    </location>
</feature>
<evidence type="ECO:0000256" key="1">
    <source>
        <dbReference type="ARBA" id="ARBA00012493"/>
    </source>
</evidence>
<dbReference type="GO" id="GO:0003964">
    <property type="term" value="F:RNA-directed DNA polymerase activity"/>
    <property type="evidence" value="ECO:0007669"/>
    <property type="project" value="UniProtKB-KW"/>
</dbReference>
<feature type="region of interest" description="Disordered" evidence="10">
    <location>
        <begin position="571"/>
        <end position="617"/>
    </location>
</feature>
<keyword evidence="3" id="KW-0548">Nucleotidyltransferase</keyword>
<dbReference type="STRING" id="741276.A0A2S5B1I6"/>
<name>A0A2S5B1I6_9BASI</name>
<dbReference type="CDD" id="cd09274">
    <property type="entry name" value="RNase_HI_RT_Ty3"/>
    <property type="match status" value="1"/>
</dbReference>
<feature type="coiled-coil region" evidence="9">
    <location>
        <begin position="76"/>
        <end position="144"/>
    </location>
</feature>
<evidence type="ECO:0000256" key="3">
    <source>
        <dbReference type="ARBA" id="ARBA00022695"/>
    </source>
</evidence>
<feature type="region of interest" description="Disordered" evidence="10">
    <location>
        <begin position="365"/>
        <end position="402"/>
    </location>
</feature>
<proteinExistence type="predicted"/>
<dbReference type="EMBL" id="PJQD01000111">
    <property type="protein sequence ID" value="POY70658.1"/>
    <property type="molecule type" value="Genomic_DNA"/>
</dbReference>
<gene>
    <name evidence="14" type="ORF">BMF94_6334</name>
</gene>
<dbReference type="SUPFAM" id="SSF54160">
    <property type="entry name" value="Chromo domain-like"/>
    <property type="match status" value="1"/>
</dbReference>
<evidence type="ECO:0000256" key="8">
    <source>
        <dbReference type="ARBA" id="ARBA00022918"/>
    </source>
</evidence>
<dbReference type="InterPro" id="IPR041588">
    <property type="entry name" value="Integrase_H2C2"/>
</dbReference>
<dbReference type="Pfam" id="PF13650">
    <property type="entry name" value="Asp_protease_2"/>
    <property type="match status" value="1"/>
</dbReference>
<keyword evidence="15" id="KW-1185">Reference proteome</keyword>
<evidence type="ECO:0000259" key="11">
    <source>
        <dbReference type="PROSITE" id="PS50013"/>
    </source>
</evidence>
<protein>
    <recommendedName>
        <fullName evidence="1">RNA-directed DNA polymerase</fullName>
        <ecNumber evidence="1">2.7.7.49</ecNumber>
    </recommendedName>
</protein>
<dbReference type="Gene3D" id="3.30.70.270">
    <property type="match status" value="2"/>
</dbReference>
<dbReference type="Gene3D" id="1.10.340.70">
    <property type="match status" value="1"/>
</dbReference>
<dbReference type="GO" id="GO:0004519">
    <property type="term" value="F:endonuclease activity"/>
    <property type="evidence" value="ECO:0007669"/>
    <property type="project" value="UniProtKB-KW"/>
</dbReference>
<feature type="non-terminal residue" evidence="14">
    <location>
        <position position="1846"/>
    </location>
</feature>
<dbReference type="Proteomes" id="UP000237144">
    <property type="component" value="Unassembled WGS sequence"/>
</dbReference>
<dbReference type="PROSITE" id="PS50013">
    <property type="entry name" value="CHROMO_2"/>
    <property type="match status" value="1"/>
</dbReference>